<feature type="domain" description="Thioredoxin" evidence="1">
    <location>
        <begin position="1"/>
        <end position="105"/>
    </location>
</feature>
<organism evidence="2 3">
    <name type="scientific">Pontibacillus yanchengensis Y32</name>
    <dbReference type="NCBI Taxonomy" id="1385514"/>
    <lineage>
        <taxon>Bacteria</taxon>
        <taxon>Bacillati</taxon>
        <taxon>Bacillota</taxon>
        <taxon>Bacilli</taxon>
        <taxon>Bacillales</taxon>
        <taxon>Bacillaceae</taxon>
        <taxon>Pontibacillus</taxon>
    </lineage>
</organism>
<dbReference type="Proteomes" id="UP000030147">
    <property type="component" value="Unassembled WGS sequence"/>
</dbReference>
<dbReference type="eggNOG" id="COG0526">
    <property type="taxonomic scope" value="Bacteria"/>
</dbReference>
<dbReference type="InterPro" id="IPR013766">
    <property type="entry name" value="Thioredoxin_domain"/>
</dbReference>
<dbReference type="Pfam" id="PF00085">
    <property type="entry name" value="Thioredoxin"/>
    <property type="match status" value="1"/>
</dbReference>
<protein>
    <submittedName>
        <fullName evidence="2">Thioredoxin</fullName>
    </submittedName>
</protein>
<accession>A0A0A2TWL9</accession>
<dbReference type="PANTHER" id="PTHR10438">
    <property type="entry name" value="THIOREDOXIN"/>
    <property type="match status" value="1"/>
</dbReference>
<sequence>MRTLKSIEEYQHIIQEGKNVLLFSADWCPDCRVIEHFLPELEETYNEYQFIYVDRDEFLELCGDLGVFGIPSFIAFQNGDEIGRFVSKDRKSKEQIEEFMNGLTTS</sequence>
<dbReference type="CDD" id="cd02947">
    <property type="entry name" value="TRX_family"/>
    <property type="match status" value="1"/>
</dbReference>
<proteinExistence type="predicted"/>
<evidence type="ECO:0000313" key="2">
    <source>
        <dbReference type="EMBL" id="KGP73675.1"/>
    </source>
</evidence>
<dbReference type="PROSITE" id="PS51352">
    <property type="entry name" value="THIOREDOXIN_2"/>
    <property type="match status" value="1"/>
</dbReference>
<gene>
    <name evidence="2" type="ORF">N782_03380</name>
</gene>
<name>A0A0A2TWL9_9BACI</name>
<dbReference type="AlphaFoldDB" id="A0A0A2TWL9"/>
<dbReference type="SUPFAM" id="SSF52833">
    <property type="entry name" value="Thioredoxin-like"/>
    <property type="match status" value="1"/>
</dbReference>
<dbReference type="EMBL" id="AVBF01000010">
    <property type="protein sequence ID" value="KGP73675.1"/>
    <property type="molecule type" value="Genomic_DNA"/>
</dbReference>
<evidence type="ECO:0000313" key="3">
    <source>
        <dbReference type="Proteomes" id="UP000030147"/>
    </source>
</evidence>
<comment type="caution">
    <text evidence="2">The sequence shown here is derived from an EMBL/GenBank/DDBJ whole genome shotgun (WGS) entry which is preliminary data.</text>
</comment>
<dbReference type="OrthoDB" id="7629852at2"/>
<dbReference type="InterPro" id="IPR050620">
    <property type="entry name" value="Thioredoxin_H-type-like"/>
</dbReference>
<dbReference type="Gene3D" id="3.40.30.10">
    <property type="entry name" value="Glutaredoxin"/>
    <property type="match status" value="1"/>
</dbReference>
<evidence type="ECO:0000259" key="1">
    <source>
        <dbReference type="PROSITE" id="PS51352"/>
    </source>
</evidence>
<dbReference type="RefSeq" id="WP_036817238.1">
    <property type="nucleotide sequence ID" value="NZ_AVBF01000010.1"/>
</dbReference>
<reference evidence="2 3" key="1">
    <citation type="journal article" date="2015" name="Stand. Genomic Sci.">
        <title>High quality draft genome sequence of the moderately halophilic bacterium Pontibacillus yanchengensis Y32(T) and comparison among Pontibacillus genomes.</title>
        <authorList>
            <person name="Huang J."/>
            <person name="Qiao Z.X."/>
            <person name="Tang J.W."/>
            <person name="Wang G."/>
        </authorList>
    </citation>
    <scope>NUCLEOTIDE SEQUENCE [LARGE SCALE GENOMIC DNA]</scope>
    <source>
        <strain evidence="2 3">Y32</strain>
    </source>
</reference>
<dbReference type="InterPro" id="IPR036249">
    <property type="entry name" value="Thioredoxin-like_sf"/>
</dbReference>
<dbReference type="PANTHER" id="PTHR10438:SF468">
    <property type="entry name" value="THIOREDOXIN-1-RELATED"/>
    <property type="match status" value="1"/>
</dbReference>
<keyword evidence="3" id="KW-1185">Reference proteome</keyword>
<dbReference type="STRING" id="1385514.N782_03380"/>